<proteinExistence type="predicted"/>
<accession>U9SL38</accession>
<dbReference type="VEuPathDB" id="FungiDB:RhiirFUN_021739"/>
<feature type="region of interest" description="Disordered" evidence="1">
    <location>
        <begin position="22"/>
        <end position="49"/>
    </location>
</feature>
<reference evidence="2" key="1">
    <citation type="submission" date="2013-07" db="EMBL/GenBank/DDBJ databases">
        <title>The genome of an arbuscular mycorrhizal fungus provides insights into the evolution of the oldest plant symbiosis.</title>
        <authorList>
            <consortium name="DOE Joint Genome Institute"/>
            <person name="Tisserant E."/>
            <person name="Malbreil M."/>
            <person name="Kuo A."/>
            <person name="Kohler A."/>
            <person name="Symeonidi A."/>
            <person name="Balestrini R."/>
            <person name="Charron P."/>
            <person name="Duensing N."/>
            <person name="Frei-dit-Frey N."/>
            <person name="Gianinazzi-Pearson V."/>
            <person name="Gilbert B."/>
            <person name="Handa Y."/>
            <person name="Hijri M."/>
            <person name="Kaul R."/>
            <person name="Kawaguchi M."/>
            <person name="Krajinski F."/>
            <person name="Lammers P."/>
            <person name="Lapierre D."/>
            <person name="Masclaux F.G."/>
            <person name="Murat C."/>
            <person name="Morin E."/>
            <person name="Ndikumana S."/>
            <person name="Pagni M."/>
            <person name="Petitpierre D."/>
            <person name="Requena N."/>
            <person name="Rosikiewicz P."/>
            <person name="Riley R."/>
            <person name="Saito K."/>
            <person name="San Clemente H."/>
            <person name="Shapiro H."/>
            <person name="van Tuinen D."/>
            <person name="Becard G."/>
            <person name="Bonfante P."/>
            <person name="Paszkowski U."/>
            <person name="Shachar-Hill Y."/>
            <person name="Young J.P."/>
            <person name="Sanders I.R."/>
            <person name="Henrissat B."/>
            <person name="Rensing S.A."/>
            <person name="Grigoriev I.V."/>
            <person name="Corradi N."/>
            <person name="Roux C."/>
            <person name="Martin F."/>
        </authorList>
    </citation>
    <scope>NUCLEOTIDE SEQUENCE</scope>
    <source>
        <strain evidence="2">DAOM 197198</strain>
    </source>
</reference>
<name>U9SL38_RHIID</name>
<evidence type="ECO:0000313" key="2">
    <source>
        <dbReference type="EMBL" id="ERZ96638.1"/>
    </source>
</evidence>
<evidence type="ECO:0000256" key="1">
    <source>
        <dbReference type="SAM" id="MobiDB-lite"/>
    </source>
</evidence>
<dbReference type="HOGENOM" id="CLU_2251498_0_0_1"/>
<dbReference type="AlphaFoldDB" id="U9SL38"/>
<sequence length="104" mass="11745">MNPKSPITNVQEINSSVNNVKDEHENDLNSVTSQPNVIDNSHEQESTDTLTLSKLKDGEEGNNMDFATFDKMSVSVDTKDIIDDNQKDVQKLNENIQENDMKTF</sequence>
<gene>
    <name evidence="2" type="ORF">GLOINDRAFT_300659</name>
</gene>
<protein>
    <submittedName>
        <fullName evidence="2">Uncharacterized protein</fullName>
    </submittedName>
</protein>
<dbReference type="EMBL" id="KI300269">
    <property type="protein sequence ID" value="ERZ96638.1"/>
    <property type="molecule type" value="Genomic_DNA"/>
</dbReference>
<feature type="compositionally biased region" description="Polar residues" evidence="1">
    <location>
        <begin position="28"/>
        <end position="39"/>
    </location>
</feature>
<organism evidence="2">
    <name type="scientific">Rhizophagus irregularis (strain DAOM 181602 / DAOM 197198 / MUCL 43194)</name>
    <name type="common">Arbuscular mycorrhizal fungus</name>
    <name type="synonym">Glomus intraradices</name>
    <dbReference type="NCBI Taxonomy" id="747089"/>
    <lineage>
        <taxon>Eukaryota</taxon>
        <taxon>Fungi</taxon>
        <taxon>Fungi incertae sedis</taxon>
        <taxon>Mucoromycota</taxon>
        <taxon>Glomeromycotina</taxon>
        <taxon>Glomeromycetes</taxon>
        <taxon>Glomerales</taxon>
        <taxon>Glomeraceae</taxon>
        <taxon>Rhizophagus</taxon>
    </lineage>
</organism>